<dbReference type="Gene3D" id="3.60.21.10">
    <property type="match status" value="1"/>
</dbReference>
<sequence length="370" mass="42719">MKKIFYLSFIYLALSHQVAFSQAKFEKPSLTHKDSWSIVMIPDLQNYVKYNRNQPILDMMMSWIEDNIDTLNIKMVVCVGDLVEQNDIINQGHDGDQSAQKQWEAASKSFSRLDGKIPYIAATGNHDYSIDMAGKRRSRYADFFQIDKNWKNRNTIVQNSTNEDGLPTLENSAYELKSLNGQDYLFMTIEWAPRDTVITWAKRIAEMEQYKNHRIVLTTHAYLNAKDMRMAGENKWFVYEPYSINNEIQKSDRITLPSSNNGEQIWQKLVEPSTNIEMVLCGHISGEGYKLDKNQAGKNVHQILFDSQSMGGGHRYGNGGDGWLRLLEFLPDNKTVKVKTFSPLFGISPTTQEHAWKKDERNEFIVEFSK</sequence>
<feature type="domain" description="Calcineurin-like phosphoesterase" evidence="1">
    <location>
        <begin position="57"/>
        <end position="284"/>
    </location>
</feature>
<dbReference type="InterPro" id="IPR029052">
    <property type="entry name" value="Metallo-depent_PP-like"/>
</dbReference>
<dbReference type="AlphaFoldDB" id="A0A4U0P7S8"/>
<dbReference type="InterPro" id="IPR051918">
    <property type="entry name" value="STPP_CPPED1"/>
</dbReference>
<dbReference type="InterPro" id="IPR004843">
    <property type="entry name" value="Calcineurin-like_PHP"/>
</dbReference>
<dbReference type="PANTHER" id="PTHR43143:SF5">
    <property type="entry name" value="SECRETED PROTEIN"/>
    <property type="match status" value="1"/>
</dbReference>
<organism evidence="2 3">
    <name type="scientific">Sphingobacterium olei</name>
    <dbReference type="NCBI Taxonomy" id="2571155"/>
    <lineage>
        <taxon>Bacteria</taxon>
        <taxon>Pseudomonadati</taxon>
        <taxon>Bacteroidota</taxon>
        <taxon>Sphingobacteriia</taxon>
        <taxon>Sphingobacteriales</taxon>
        <taxon>Sphingobacteriaceae</taxon>
        <taxon>Sphingobacterium</taxon>
    </lineage>
</organism>
<dbReference type="Pfam" id="PF00149">
    <property type="entry name" value="Metallophos"/>
    <property type="match status" value="1"/>
</dbReference>
<reference evidence="2 3" key="1">
    <citation type="submission" date="2019-04" db="EMBL/GenBank/DDBJ databases">
        <title>Sphingobacterium olei sp. nov., isolated from oil-contaminated soil.</title>
        <authorList>
            <person name="Liu B."/>
        </authorList>
    </citation>
    <scope>NUCLEOTIDE SEQUENCE [LARGE SCALE GENOMIC DNA]</scope>
    <source>
        <strain evidence="2 3">HAL-9</strain>
    </source>
</reference>
<protein>
    <submittedName>
        <fullName evidence="2">Serine/threonine protein phosphatase</fullName>
    </submittedName>
</protein>
<dbReference type="OrthoDB" id="9772095at2"/>
<name>A0A4U0P7S8_9SPHI</name>
<dbReference type="PANTHER" id="PTHR43143">
    <property type="entry name" value="METALLOPHOSPHOESTERASE, CALCINEURIN SUPERFAMILY"/>
    <property type="match status" value="1"/>
</dbReference>
<dbReference type="SUPFAM" id="SSF56300">
    <property type="entry name" value="Metallo-dependent phosphatases"/>
    <property type="match status" value="1"/>
</dbReference>
<dbReference type="GO" id="GO:0016787">
    <property type="term" value="F:hydrolase activity"/>
    <property type="evidence" value="ECO:0007669"/>
    <property type="project" value="InterPro"/>
</dbReference>
<gene>
    <name evidence="2" type="ORF">FAZ15_01140</name>
</gene>
<dbReference type="Proteomes" id="UP000306808">
    <property type="component" value="Unassembled WGS sequence"/>
</dbReference>
<proteinExistence type="predicted"/>
<evidence type="ECO:0000313" key="3">
    <source>
        <dbReference type="Proteomes" id="UP000306808"/>
    </source>
</evidence>
<evidence type="ECO:0000313" key="2">
    <source>
        <dbReference type="EMBL" id="TJZ63535.1"/>
    </source>
</evidence>
<keyword evidence="3" id="KW-1185">Reference proteome</keyword>
<evidence type="ECO:0000259" key="1">
    <source>
        <dbReference type="Pfam" id="PF00149"/>
    </source>
</evidence>
<accession>A0A4U0P7S8</accession>
<dbReference type="EMBL" id="SUME01000001">
    <property type="protein sequence ID" value="TJZ63535.1"/>
    <property type="molecule type" value="Genomic_DNA"/>
</dbReference>
<comment type="caution">
    <text evidence="2">The sequence shown here is derived from an EMBL/GenBank/DDBJ whole genome shotgun (WGS) entry which is preliminary data.</text>
</comment>